<evidence type="ECO:0000313" key="4">
    <source>
        <dbReference type="EMBL" id="SVB70047.1"/>
    </source>
</evidence>
<evidence type="ECO:0000259" key="3">
    <source>
        <dbReference type="Pfam" id="PF00483"/>
    </source>
</evidence>
<reference evidence="4" key="1">
    <citation type="submission" date="2018-05" db="EMBL/GenBank/DDBJ databases">
        <authorList>
            <person name="Lanie J.A."/>
            <person name="Ng W.-L."/>
            <person name="Kazmierczak K.M."/>
            <person name="Andrzejewski T.M."/>
            <person name="Davidsen T.M."/>
            <person name="Wayne K.J."/>
            <person name="Tettelin H."/>
            <person name="Glass J.I."/>
            <person name="Rusch D."/>
            <person name="Podicherti R."/>
            <person name="Tsui H.-C.T."/>
            <person name="Winkler M.E."/>
        </authorList>
    </citation>
    <scope>NUCLEOTIDE SEQUENCE</scope>
</reference>
<accession>A0A382G676</accession>
<feature type="domain" description="Nucleotidyl transferase" evidence="3">
    <location>
        <begin position="1"/>
        <end position="104"/>
    </location>
</feature>
<evidence type="ECO:0000256" key="1">
    <source>
        <dbReference type="ARBA" id="ARBA00022679"/>
    </source>
</evidence>
<evidence type="ECO:0000256" key="2">
    <source>
        <dbReference type="ARBA" id="ARBA00022695"/>
    </source>
</evidence>
<dbReference type="InterPro" id="IPR005835">
    <property type="entry name" value="NTP_transferase_dom"/>
</dbReference>
<gene>
    <name evidence="4" type="ORF">METZ01_LOCUS222901</name>
</gene>
<dbReference type="Gene3D" id="3.90.550.10">
    <property type="entry name" value="Spore Coat Polysaccharide Biosynthesis Protein SpsA, Chain A"/>
    <property type="match status" value="1"/>
</dbReference>
<dbReference type="SUPFAM" id="SSF53448">
    <property type="entry name" value="Nucleotide-diphospho-sugar transferases"/>
    <property type="match status" value="1"/>
</dbReference>
<organism evidence="4">
    <name type="scientific">marine metagenome</name>
    <dbReference type="NCBI Taxonomy" id="408172"/>
    <lineage>
        <taxon>unclassified sequences</taxon>
        <taxon>metagenomes</taxon>
        <taxon>ecological metagenomes</taxon>
    </lineage>
</organism>
<sequence>MILAAGLGKRMRPLTYKIPKPLLTVSGCTLLDYGLDHLAKAGIEKVIINIHHLANQILHHIERRTDVDIIISDESDELLKTGGGVSKALSHIGDAPFFVLNGDI</sequence>
<name>A0A382G676_9ZZZZ</name>
<dbReference type="Pfam" id="PF00483">
    <property type="entry name" value="NTP_transferase"/>
    <property type="match status" value="1"/>
</dbReference>
<protein>
    <recommendedName>
        <fullName evidence="3">Nucleotidyl transferase domain-containing protein</fullName>
    </recommendedName>
</protein>
<dbReference type="PANTHER" id="PTHR43584">
    <property type="entry name" value="NUCLEOTIDYL TRANSFERASE"/>
    <property type="match status" value="1"/>
</dbReference>
<dbReference type="PANTHER" id="PTHR43584:SF8">
    <property type="entry name" value="N-ACETYLMURAMATE ALPHA-1-PHOSPHATE URIDYLYLTRANSFERASE"/>
    <property type="match status" value="1"/>
</dbReference>
<dbReference type="AlphaFoldDB" id="A0A382G676"/>
<dbReference type="GO" id="GO:0016779">
    <property type="term" value="F:nucleotidyltransferase activity"/>
    <property type="evidence" value="ECO:0007669"/>
    <property type="project" value="UniProtKB-KW"/>
</dbReference>
<keyword evidence="2" id="KW-0548">Nucleotidyltransferase</keyword>
<dbReference type="EMBL" id="UINC01053482">
    <property type="protein sequence ID" value="SVB70047.1"/>
    <property type="molecule type" value="Genomic_DNA"/>
</dbReference>
<dbReference type="InterPro" id="IPR050065">
    <property type="entry name" value="GlmU-like"/>
</dbReference>
<feature type="non-terminal residue" evidence="4">
    <location>
        <position position="104"/>
    </location>
</feature>
<dbReference type="InterPro" id="IPR029044">
    <property type="entry name" value="Nucleotide-diphossugar_trans"/>
</dbReference>
<proteinExistence type="predicted"/>
<keyword evidence="1" id="KW-0808">Transferase</keyword>